<dbReference type="Proteomes" id="UP000004947">
    <property type="component" value="Unassembled WGS sequence"/>
</dbReference>
<dbReference type="RefSeq" id="WP_007280546.1">
    <property type="nucleotide sequence ID" value="NZ_ABCK01000026.1"/>
</dbReference>
<dbReference type="FunFam" id="3.40.50.670:FF:000006">
    <property type="entry name" value="DNA topoisomerase (ATP-hydrolyzing)"/>
    <property type="match status" value="1"/>
</dbReference>
<dbReference type="InterPro" id="IPR013760">
    <property type="entry name" value="Topo_IIA-like_dom_sf"/>
</dbReference>
<dbReference type="InterPro" id="IPR013506">
    <property type="entry name" value="Topo_IIA_bsu_dom2"/>
</dbReference>
<dbReference type="InterPro" id="IPR000565">
    <property type="entry name" value="Topo_IIA_B"/>
</dbReference>
<protein>
    <recommendedName>
        <fullName evidence="2">DNA topoisomerase (ATP-hydrolyzing)</fullName>
        <ecNumber evidence="2">5.6.2.2</ecNumber>
    </recommendedName>
</protein>
<evidence type="ECO:0000256" key="10">
    <source>
        <dbReference type="ARBA" id="ARBA00063644"/>
    </source>
</evidence>
<keyword evidence="4" id="KW-0547">Nucleotide-binding</keyword>
<dbReference type="AlphaFoldDB" id="A6DRS8"/>
<sequence>MAEKKAPAEYDEKQIQTLDPLEHIRKRPGMYIGRLGNGSNQNDGIYVLLKEVLDNCIDEFIMNHGNKIDLKIDTEAGTFYTRDYGRGIPLGAVVDCVSKMNTGGKYDGNAFEFSVGLNGVGTKAVNALSAHFRVKSFRDGKFKEACFEEGVLVSENDGKTDEENGTEVEFSPSREIFPKYKIDLGFIDRRMWGYAYLNRGLSLYLNGQKFYSRNGLRDFIEKEINDEKLYDIIYHRDDRLEFGFCHTGNYGENYYSYVNGQYTNDGGTHQQAFREGILKGVNDYAGKNFDGSDVRDGLFGAVAVKVKEPIFESQTKNKLGNTEIRSEVVNKVKAFVTDFLHKNKNVADRLLEKVTLNEKMRKNITDLKKLAKDKQKKVSFKIPKLRDCKHHLNDKSTLGEESMIFITEGDSATGSMISCRDVLTQALFPLRGKPKNSHNMKREFVYKNEELYFMMKAINIEDSLDDLRYAKVIIATDADQDGLHIRNLLLTYFLTFFEGLVTNGHLYILETPIYRVRNKKETVYCYDEEEKDEAVAKLGRGHEITRFKGLGEISPNEFGQFIGEDMRIIQVNIEKMSDIPHVLDFFMGSNTGDRKQFIMDNLA</sequence>
<dbReference type="GO" id="GO:0005524">
    <property type="term" value="F:ATP binding"/>
    <property type="evidence" value="ECO:0007669"/>
    <property type="project" value="UniProtKB-KW"/>
</dbReference>
<dbReference type="CDD" id="cd00822">
    <property type="entry name" value="TopoII_Trans_DNA_gyrase"/>
    <property type="match status" value="1"/>
</dbReference>
<keyword evidence="3" id="KW-0479">Metal-binding</keyword>
<dbReference type="InterPro" id="IPR006171">
    <property type="entry name" value="TOPRIM_dom"/>
</dbReference>
<dbReference type="EC" id="5.6.2.2" evidence="2"/>
<dbReference type="InterPro" id="IPR002288">
    <property type="entry name" value="DNA_gyrase_B_C"/>
</dbReference>
<evidence type="ECO:0000259" key="11">
    <source>
        <dbReference type="PROSITE" id="PS50880"/>
    </source>
</evidence>
<dbReference type="PRINTS" id="PR01159">
    <property type="entry name" value="DNAGYRASEB"/>
</dbReference>
<dbReference type="Pfam" id="PF01751">
    <property type="entry name" value="Toprim"/>
    <property type="match status" value="1"/>
</dbReference>
<evidence type="ECO:0000256" key="3">
    <source>
        <dbReference type="ARBA" id="ARBA00022723"/>
    </source>
</evidence>
<dbReference type="InterPro" id="IPR013759">
    <property type="entry name" value="Topo_IIA_B_C"/>
</dbReference>
<dbReference type="InterPro" id="IPR001241">
    <property type="entry name" value="Topo_IIA"/>
</dbReference>
<dbReference type="Gene3D" id="3.30.565.10">
    <property type="entry name" value="Histidine kinase-like ATPase, C-terminal domain"/>
    <property type="match status" value="1"/>
</dbReference>
<proteinExistence type="predicted"/>
<dbReference type="STRING" id="313628.LNTAR_25005"/>
<dbReference type="PRINTS" id="PR00418">
    <property type="entry name" value="TPI2FAMILY"/>
</dbReference>
<evidence type="ECO:0000313" key="12">
    <source>
        <dbReference type="EMBL" id="EDM25613.1"/>
    </source>
</evidence>
<dbReference type="CDD" id="cd01030">
    <property type="entry name" value="TOPRIM_TopoIIA_like"/>
    <property type="match status" value="1"/>
</dbReference>
<dbReference type="InterPro" id="IPR020568">
    <property type="entry name" value="Ribosomal_Su5_D2-typ_SF"/>
</dbReference>
<dbReference type="Pfam" id="PF00986">
    <property type="entry name" value="DNA_gyraseB_C"/>
    <property type="match status" value="1"/>
</dbReference>
<reference evidence="12 13" key="1">
    <citation type="journal article" date="2010" name="J. Bacteriol.">
        <title>Genome sequence of Lentisphaera araneosa HTCC2155T, the type species of the order Lentisphaerales in the phylum Lentisphaerae.</title>
        <authorList>
            <person name="Thrash J.C."/>
            <person name="Cho J.C."/>
            <person name="Vergin K.L."/>
            <person name="Morris R.M."/>
            <person name="Giovannoni S.J."/>
        </authorList>
    </citation>
    <scope>NUCLEOTIDE SEQUENCE [LARGE SCALE GENOMIC DNA]</scope>
    <source>
        <strain evidence="12 13">HTCC2155</strain>
    </source>
</reference>
<dbReference type="SUPFAM" id="SSF55874">
    <property type="entry name" value="ATPase domain of HSP90 chaperone/DNA topoisomerase II/histidine kinase"/>
    <property type="match status" value="1"/>
</dbReference>
<keyword evidence="9 12" id="KW-0413">Isomerase</keyword>
<dbReference type="OrthoDB" id="9802808at2"/>
<dbReference type="PANTHER" id="PTHR45866">
    <property type="entry name" value="DNA GYRASE/TOPOISOMERASE SUBUNIT B"/>
    <property type="match status" value="1"/>
</dbReference>
<evidence type="ECO:0000256" key="4">
    <source>
        <dbReference type="ARBA" id="ARBA00022741"/>
    </source>
</evidence>
<keyword evidence="7" id="KW-0799">Topoisomerase</keyword>
<dbReference type="PROSITE" id="PS00177">
    <property type="entry name" value="TOPOISOMERASE_II"/>
    <property type="match status" value="1"/>
</dbReference>
<dbReference type="Gene3D" id="3.40.50.670">
    <property type="match status" value="1"/>
</dbReference>
<keyword evidence="13" id="KW-1185">Reference proteome</keyword>
<evidence type="ECO:0000256" key="8">
    <source>
        <dbReference type="ARBA" id="ARBA00023125"/>
    </source>
</evidence>
<organism evidence="12 13">
    <name type="scientific">Lentisphaera araneosa HTCC2155</name>
    <dbReference type="NCBI Taxonomy" id="313628"/>
    <lineage>
        <taxon>Bacteria</taxon>
        <taxon>Pseudomonadati</taxon>
        <taxon>Lentisphaerota</taxon>
        <taxon>Lentisphaeria</taxon>
        <taxon>Lentisphaerales</taxon>
        <taxon>Lentisphaeraceae</taxon>
        <taxon>Lentisphaera</taxon>
    </lineage>
</organism>
<comment type="caution">
    <text evidence="12">The sequence shown here is derived from an EMBL/GenBank/DDBJ whole genome shotgun (WGS) entry which is preliminary data.</text>
</comment>
<dbReference type="GO" id="GO:0003677">
    <property type="term" value="F:DNA binding"/>
    <property type="evidence" value="ECO:0007669"/>
    <property type="project" value="UniProtKB-KW"/>
</dbReference>
<evidence type="ECO:0000256" key="1">
    <source>
        <dbReference type="ARBA" id="ARBA00000185"/>
    </source>
</evidence>
<dbReference type="InterPro" id="IPR014721">
    <property type="entry name" value="Ribsml_uS5_D2-typ_fold_subgr"/>
</dbReference>
<evidence type="ECO:0000256" key="7">
    <source>
        <dbReference type="ARBA" id="ARBA00023029"/>
    </source>
</evidence>
<evidence type="ECO:0000313" key="13">
    <source>
        <dbReference type="Proteomes" id="UP000004947"/>
    </source>
</evidence>
<comment type="catalytic activity">
    <reaction evidence="1">
        <text>ATP-dependent breakage, passage and rejoining of double-stranded DNA.</text>
        <dbReference type="EC" id="5.6.2.2"/>
    </reaction>
</comment>
<dbReference type="PROSITE" id="PS50880">
    <property type="entry name" value="TOPRIM"/>
    <property type="match status" value="1"/>
</dbReference>
<evidence type="ECO:0000256" key="2">
    <source>
        <dbReference type="ARBA" id="ARBA00012895"/>
    </source>
</evidence>
<dbReference type="EMBL" id="ABCK01000026">
    <property type="protein sequence ID" value="EDM25613.1"/>
    <property type="molecule type" value="Genomic_DNA"/>
</dbReference>
<dbReference type="GO" id="GO:0003918">
    <property type="term" value="F:DNA topoisomerase type II (double strand cut, ATP-hydrolyzing) activity"/>
    <property type="evidence" value="ECO:0007669"/>
    <property type="project" value="UniProtKB-EC"/>
</dbReference>
<name>A6DRS8_9BACT</name>
<evidence type="ECO:0000256" key="9">
    <source>
        <dbReference type="ARBA" id="ARBA00023235"/>
    </source>
</evidence>
<dbReference type="PANTHER" id="PTHR45866:SF2">
    <property type="entry name" value="DNA TOPOISOMERASE (ATP-HYDROLYZING)"/>
    <property type="match status" value="1"/>
</dbReference>
<evidence type="ECO:0000256" key="5">
    <source>
        <dbReference type="ARBA" id="ARBA00022840"/>
    </source>
</evidence>
<dbReference type="SUPFAM" id="SSF56719">
    <property type="entry name" value="Type II DNA topoisomerase"/>
    <property type="match status" value="1"/>
</dbReference>
<dbReference type="eggNOG" id="COG0187">
    <property type="taxonomic scope" value="Bacteria"/>
</dbReference>
<dbReference type="InterPro" id="IPR018522">
    <property type="entry name" value="TopoIIA_CS"/>
</dbReference>
<dbReference type="FunFam" id="3.30.565.10:FF:000063">
    <property type="entry name" value="DNA topoisomerase (ATP-hydrolyzing)"/>
    <property type="match status" value="1"/>
</dbReference>
<dbReference type="Gene3D" id="3.30.230.10">
    <property type="match status" value="1"/>
</dbReference>
<gene>
    <name evidence="12" type="ORF">LNTAR_25005</name>
</gene>
<dbReference type="GO" id="GO:0006265">
    <property type="term" value="P:DNA topological change"/>
    <property type="evidence" value="ECO:0007669"/>
    <property type="project" value="InterPro"/>
</dbReference>
<dbReference type="SMART" id="SM00433">
    <property type="entry name" value="TOP2c"/>
    <property type="match status" value="1"/>
</dbReference>
<dbReference type="GO" id="GO:0046872">
    <property type="term" value="F:metal ion binding"/>
    <property type="evidence" value="ECO:0007669"/>
    <property type="project" value="UniProtKB-KW"/>
</dbReference>
<feature type="domain" description="Toprim" evidence="11">
    <location>
        <begin position="402"/>
        <end position="512"/>
    </location>
</feature>
<keyword evidence="5" id="KW-0067">ATP-binding</keyword>
<dbReference type="SUPFAM" id="SSF54211">
    <property type="entry name" value="Ribosomal protein S5 domain 2-like"/>
    <property type="match status" value="1"/>
</dbReference>
<comment type="subunit">
    <text evidence="10">Heterotetramer composed of ParC and ParE.</text>
</comment>
<dbReference type="InterPro" id="IPR036890">
    <property type="entry name" value="HATPase_C_sf"/>
</dbReference>
<accession>A6DRS8</accession>
<evidence type="ECO:0000256" key="6">
    <source>
        <dbReference type="ARBA" id="ARBA00022842"/>
    </source>
</evidence>
<keyword evidence="8" id="KW-0238">DNA-binding</keyword>
<dbReference type="Pfam" id="PF00204">
    <property type="entry name" value="DNA_gyraseB"/>
    <property type="match status" value="1"/>
</dbReference>
<keyword evidence="6" id="KW-0460">Magnesium</keyword>